<dbReference type="SFLD" id="SFLDG01082">
    <property type="entry name" value="B12-binding_domain_containing"/>
    <property type="match status" value="1"/>
</dbReference>
<evidence type="ECO:0000256" key="4">
    <source>
        <dbReference type="ARBA" id="ARBA00023004"/>
    </source>
</evidence>
<keyword evidence="3" id="KW-0479">Metal-binding</keyword>
<proteinExistence type="predicted"/>
<dbReference type="InterPro" id="IPR010413">
    <property type="entry name" value="HutX-like"/>
</dbReference>
<dbReference type="SFLD" id="SFLDF00311">
    <property type="entry name" value="heme_degradation_proteins_(Hut"/>
    <property type="match status" value="1"/>
</dbReference>
<dbReference type="CDD" id="cd01335">
    <property type="entry name" value="Radical_SAM"/>
    <property type="match status" value="1"/>
</dbReference>
<keyword evidence="2" id="KW-0949">S-adenosyl-L-methionine</keyword>
<dbReference type="GO" id="GO:0046872">
    <property type="term" value="F:metal ion binding"/>
    <property type="evidence" value="ECO:0007669"/>
    <property type="project" value="UniProtKB-KW"/>
</dbReference>
<reference evidence="7 8" key="1">
    <citation type="submission" date="2010-01" db="EMBL/GenBank/DDBJ databases">
        <authorList>
            <person name="Weinstock G."/>
            <person name="Sodergren E."/>
            <person name="Clifton S."/>
            <person name="Fulton L."/>
            <person name="Fulton B."/>
            <person name="Courtney L."/>
            <person name="Fronick C."/>
            <person name="Harrison M."/>
            <person name="Strong C."/>
            <person name="Farmer C."/>
            <person name="Delahaunty K."/>
            <person name="Markovic C."/>
            <person name="Hall O."/>
            <person name="Minx P."/>
            <person name="Tomlinson C."/>
            <person name="Mitreva M."/>
            <person name="Nelson J."/>
            <person name="Hou S."/>
            <person name="Wollam A."/>
            <person name="Pepin K.H."/>
            <person name="Johnson M."/>
            <person name="Bhonagiri V."/>
            <person name="Nash W.E."/>
            <person name="Warren W."/>
            <person name="Chinwalla A."/>
            <person name="Mardis E.R."/>
            <person name="Wilson R.K."/>
        </authorList>
    </citation>
    <scope>NUCLEOTIDE SEQUENCE [LARGE SCALE GENOMIC DNA]</scope>
    <source>
        <strain evidence="7 8">NJ9703</strain>
    </source>
</reference>
<dbReference type="SFLD" id="SFLDS00029">
    <property type="entry name" value="Radical_SAM"/>
    <property type="match status" value="1"/>
</dbReference>
<dbReference type="Proteomes" id="UP000004621">
    <property type="component" value="Unassembled WGS sequence"/>
</dbReference>
<dbReference type="RefSeq" id="WP_004520547.1">
    <property type="nucleotide sequence ID" value="NZ_ACEO02000010.1"/>
</dbReference>
<dbReference type="NCBIfam" id="TIGR04108">
    <property type="entry name" value="HutX"/>
    <property type="match status" value="1"/>
</dbReference>
<dbReference type="SUPFAM" id="SSF144064">
    <property type="entry name" value="Heme iron utilization protein-like"/>
    <property type="match status" value="1"/>
</dbReference>
<evidence type="ECO:0000256" key="2">
    <source>
        <dbReference type="ARBA" id="ARBA00022691"/>
    </source>
</evidence>
<dbReference type="AlphaFoldDB" id="A0A9W5MYQ4"/>
<dbReference type="InterPro" id="IPR013785">
    <property type="entry name" value="Aldolase_TIM"/>
</dbReference>
<dbReference type="GO" id="GO:0003824">
    <property type="term" value="F:catalytic activity"/>
    <property type="evidence" value="ECO:0007669"/>
    <property type="project" value="InterPro"/>
</dbReference>
<dbReference type="Gene3D" id="3.20.20.70">
    <property type="entry name" value="Aldolase class I"/>
    <property type="match status" value="1"/>
</dbReference>
<evidence type="ECO:0000256" key="1">
    <source>
        <dbReference type="ARBA" id="ARBA00001966"/>
    </source>
</evidence>
<dbReference type="SUPFAM" id="SSF102114">
    <property type="entry name" value="Radical SAM enzymes"/>
    <property type="match status" value="1"/>
</dbReference>
<dbReference type="PANTHER" id="PTHR13932:SF9">
    <property type="entry name" value="COPROPORPHYRINOGEN III OXIDASE"/>
    <property type="match status" value="1"/>
</dbReference>
<dbReference type="InterPro" id="IPR034505">
    <property type="entry name" value="Coproporphyrinogen-III_oxidase"/>
</dbReference>
<organism evidence="7 8">
    <name type="scientific">Neisseria subflava NJ9703</name>
    <dbReference type="NCBI Taxonomy" id="546268"/>
    <lineage>
        <taxon>Bacteria</taxon>
        <taxon>Pseudomonadati</taxon>
        <taxon>Pseudomonadota</taxon>
        <taxon>Betaproteobacteria</taxon>
        <taxon>Neisseriales</taxon>
        <taxon>Neisseriaceae</taxon>
        <taxon>Neisseria</taxon>
    </lineage>
</organism>
<dbReference type="InterPro" id="IPR006638">
    <property type="entry name" value="Elp3/MiaA/NifB-like_rSAM"/>
</dbReference>
<dbReference type="InterPro" id="IPR058240">
    <property type="entry name" value="rSAM_sf"/>
</dbReference>
<dbReference type="GO" id="GO:0005737">
    <property type="term" value="C:cytoplasm"/>
    <property type="evidence" value="ECO:0007669"/>
    <property type="project" value="TreeGrafter"/>
</dbReference>
<dbReference type="NCBIfam" id="TIGR04107">
    <property type="entry name" value="rSAM_HutW"/>
    <property type="match status" value="1"/>
</dbReference>
<dbReference type="InterPro" id="IPR007197">
    <property type="entry name" value="rSAM"/>
</dbReference>
<dbReference type="SMART" id="SM00729">
    <property type="entry name" value="Elp3"/>
    <property type="match status" value="1"/>
</dbReference>
<keyword evidence="4" id="KW-0408">Iron</keyword>
<sequence>MVQQLVWTPKQSAPKAFPERQALMPVWGGVPMPRPQWQNIWKKKLPHATDVDALAYLHIPFCANHCVFCGFYRNAWKDSQSSVYTDKIIEEMAAEAEVRTGKGKIRAVYFGGGTPTALLTEDLVRLICACYQYLPLAEDCEFTIEGRMSHFDLEKAQACLEAGANRISIGVQTFNTAIRRRLGRKHSGDEAFEYLAKLCELDAVIVADLMFGLPNQTDEVWQNDIARAAELPLSGLDTYAFNLYPMLPINRMIEKGAFPTPPGFDIQADQYAYTVETLLEKGWEHVSNSHFAYPGRGERNRYNTLIKSDIPCLAFGSGAGGNFGGFSYQVQGDLESYLATPKGEKNIAFMSGHSPNKALLSKVQHDIETGRLNPLLFDGNKAAQKLIAQWQEMQLFKEPDSDGIIRLNTSGRYWSPTLIRKLMLTLPTQEKDQTMQKLSAEQQTMLRQSLEKNPGQVLEMLAAQNQCSFEDVIRCLPEENVRQTEGSRIVEILQAVAAWNESVTFIAHTPDAIVEVSGKLPNGKVGRGFYNFDHPETDGGVHGHIYYENCASIYLLERPFMGKATCSLNFINRNGGAMFKIFVGRDEAGELKQHQIEAMRKLFDAA</sequence>
<dbReference type="InterPro" id="IPR053733">
    <property type="entry name" value="Heme_Transport_Util_sf"/>
</dbReference>
<gene>
    <name evidence="7" type="ORF">NEISUBOT_04996</name>
</gene>
<dbReference type="EMBL" id="ACEO02000010">
    <property type="protein sequence ID" value="EFC51503.1"/>
    <property type="molecule type" value="Genomic_DNA"/>
</dbReference>
<dbReference type="Pfam" id="PF06228">
    <property type="entry name" value="ChuX_HutX"/>
    <property type="match status" value="1"/>
</dbReference>
<dbReference type="Pfam" id="PF04055">
    <property type="entry name" value="Radical_SAM"/>
    <property type="match status" value="1"/>
</dbReference>
<keyword evidence="5" id="KW-0411">Iron-sulfur</keyword>
<dbReference type="GO" id="GO:0051539">
    <property type="term" value="F:4 iron, 4 sulfur cluster binding"/>
    <property type="evidence" value="ECO:0007669"/>
    <property type="project" value="TreeGrafter"/>
</dbReference>
<name>A0A9W5MYQ4_NEISU</name>
<accession>A0A9W5MYQ4</accession>
<evidence type="ECO:0000256" key="5">
    <source>
        <dbReference type="ARBA" id="ARBA00023014"/>
    </source>
</evidence>
<dbReference type="GO" id="GO:0006779">
    <property type="term" value="P:porphyrin-containing compound biosynthetic process"/>
    <property type="evidence" value="ECO:0007669"/>
    <property type="project" value="TreeGrafter"/>
</dbReference>
<comment type="caution">
    <text evidence="7">The sequence shown here is derived from an EMBL/GenBank/DDBJ whole genome shotgun (WGS) entry which is preliminary data.</text>
</comment>
<evidence type="ECO:0000259" key="6">
    <source>
        <dbReference type="PROSITE" id="PS51918"/>
    </source>
</evidence>
<feature type="domain" description="Radical SAM core" evidence="6">
    <location>
        <begin position="47"/>
        <end position="284"/>
    </location>
</feature>
<comment type="cofactor">
    <cofactor evidence="1">
        <name>[4Fe-4S] cluster</name>
        <dbReference type="ChEBI" id="CHEBI:49883"/>
    </cofactor>
</comment>
<dbReference type="InterPro" id="IPR026332">
    <property type="entry name" value="HutW"/>
</dbReference>
<dbReference type="PROSITE" id="PS51918">
    <property type="entry name" value="RADICAL_SAM"/>
    <property type="match status" value="1"/>
</dbReference>
<evidence type="ECO:0000313" key="8">
    <source>
        <dbReference type="Proteomes" id="UP000004621"/>
    </source>
</evidence>
<dbReference type="SFLD" id="SFLDG01065">
    <property type="entry name" value="anaerobic_coproporphyrinogen-I"/>
    <property type="match status" value="1"/>
</dbReference>
<dbReference type="Gene3D" id="3.40.1570.10">
    <property type="entry name" value="HemS/ChuS/ChuX like domains"/>
    <property type="match status" value="1"/>
</dbReference>
<dbReference type="PANTHER" id="PTHR13932">
    <property type="entry name" value="COPROPORPHYRINIGEN III OXIDASE"/>
    <property type="match status" value="1"/>
</dbReference>
<evidence type="ECO:0000313" key="7">
    <source>
        <dbReference type="EMBL" id="EFC51503.1"/>
    </source>
</evidence>
<dbReference type="CDD" id="cd16829">
    <property type="entry name" value="ChuX_HutX-like"/>
    <property type="match status" value="1"/>
</dbReference>
<protein>
    <submittedName>
        <fullName evidence="7">Radical SAM domain protein</fullName>
    </submittedName>
</protein>
<evidence type="ECO:0000256" key="3">
    <source>
        <dbReference type="ARBA" id="ARBA00022723"/>
    </source>
</evidence>